<accession>A0A2T5INH5</accession>
<reference evidence="2 3" key="1">
    <citation type="submission" date="2018-04" db="EMBL/GenBank/DDBJ databases">
        <title>Genomic Encyclopedia of Archaeal and Bacterial Type Strains, Phase II (KMG-II): from individual species to whole genera.</title>
        <authorList>
            <person name="Goeker M."/>
        </authorList>
    </citation>
    <scope>NUCLEOTIDE SEQUENCE [LARGE SCALE GENOMIC DNA]</scope>
    <source>
        <strain evidence="2 3">DSM 18806</strain>
    </source>
</reference>
<evidence type="ECO:0000313" key="3">
    <source>
        <dbReference type="Proteomes" id="UP000244161"/>
    </source>
</evidence>
<name>A0A2T5INH5_9LACT</name>
<keyword evidence="1" id="KW-0472">Membrane</keyword>
<feature type="transmembrane region" description="Helical" evidence="1">
    <location>
        <begin position="39"/>
        <end position="57"/>
    </location>
</feature>
<keyword evidence="1" id="KW-0812">Transmembrane</keyword>
<keyword evidence="3" id="KW-1185">Reference proteome</keyword>
<dbReference type="Gene3D" id="2.40.50.140">
    <property type="entry name" value="Nucleic acid-binding proteins"/>
    <property type="match status" value="1"/>
</dbReference>
<dbReference type="EMBL" id="QAOM01000004">
    <property type="protein sequence ID" value="PTQ85386.1"/>
    <property type="molecule type" value="Genomic_DNA"/>
</dbReference>
<evidence type="ECO:0000256" key="1">
    <source>
        <dbReference type="SAM" id="Phobius"/>
    </source>
</evidence>
<dbReference type="RefSeq" id="WP_108031857.1">
    <property type="nucleotide sequence ID" value="NZ_QAOM01000004.1"/>
</dbReference>
<evidence type="ECO:0000313" key="2">
    <source>
        <dbReference type="EMBL" id="PTQ85386.1"/>
    </source>
</evidence>
<proteinExistence type="predicted"/>
<sequence length="194" mass="21377">MLTLFQTIEPLELLFIIGVAGTVLTFPINDILSVGFYDITDFFLGILTTSLLVNALQKPDEDLVGVFVGIFLAVSALIIAFKIFFVLPLLKRAENSTITSSKDLEGKEATVTVPIGRTAIGEIIVSTGFGKMNRMARIYANPDTENLLNIASGETVLIIEIRDNIAYVIPYENAIQTLKDERSTWNQKKYKGGK</sequence>
<protein>
    <recommendedName>
        <fullName evidence="4">Membrane protein implicated in regulation of membrane protease activity</fullName>
    </recommendedName>
</protein>
<dbReference type="AlphaFoldDB" id="A0A2T5INH5"/>
<feature type="transmembrane region" description="Helical" evidence="1">
    <location>
        <begin position="13"/>
        <end position="32"/>
    </location>
</feature>
<evidence type="ECO:0008006" key="4">
    <source>
        <dbReference type="Google" id="ProtNLM"/>
    </source>
</evidence>
<feature type="transmembrane region" description="Helical" evidence="1">
    <location>
        <begin position="63"/>
        <end position="90"/>
    </location>
</feature>
<gene>
    <name evidence="2" type="ORF">C8U37_10423</name>
</gene>
<comment type="caution">
    <text evidence="2">The sequence shown here is derived from an EMBL/GenBank/DDBJ whole genome shotgun (WGS) entry which is preliminary data.</text>
</comment>
<dbReference type="Proteomes" id="UP000244161">
    <property type="component" value="Unassembled WGS sequence"/>
</dbReference>
<dbReference type="InterPro" id="IPR012340">
    <property type="entry name" value="NA-bd_OB-fold"/>
</dbReference>
<dbReference type="OrthoDB" id="1683445at2"/>
<organism evidence="2 3">
    <name type="scientific">Trichococcus patagoniensis</name>
    <dbReference type="NCBI Taxonomy" id="382641"/>
    <lineage>
        <taxon>Bacteria</taxon>
        <taxon>Bacillati</taxon>
        <taxon>Bacillota</taxon>
        <taxon>Bacilli</taxon>
        <taxon>Lactobacillales</taxon>
        <taxon>Carnobacteriaceae</taxon>
        <taxon>Trichococcus</taxon>
    </lineage>
</organism>
<keyword evidence="1" id="KW-1133">Transmembrane helix</keyword>